<evidence type="ECO:0000256" key="18">
    <source>
        <dbReference type="ARBA" id="ARBA00049298"/>
    </source>
</evidence>
<evidence type="ECO:0000256" key="15">
    <source>
        <dbReference type="ARBA" id="ARBA00037916"/>
    </source>
</evidence>
<evidence type="ECO:0000256" key="13">
    <source>
        <dbReference type="ARBA" id="ARBA00023288"/>
    </source>
</evidence>
<protein>
    <recommendedName>
        <fullName evidence="20">Glutathione S-transferase 3, mitochondrial</fullName>
        <ecNumber evidence="16">4.4.1.20</ecNumber>
    </recommendedName>
    <alternativeName>
        <fullName evidence="21">Glutathione peroxidase MGST3</fullName>
    </alternativeName>
    <alternativeName>
        <fullName evidence="22">LTC4 synthase MGST3</fullName>
    </alternativeName>
</protein>
<dbReference type="InterPro" id="IPR050997">
    <property type="entry name" value="MAPEG"/>
</dbReference>
<dbReference type="AlphaFoldDB" id="A0A553PEP6"/>
<reference evidence="24 25" key="1">
    <citation type="journal article" date="2018" name="Nat. Ecol. Evol.">
        <title>Genomic signatures of mitonuclear coevolution across populations of Tigriopus californicus.</title>
        <authorList>
            <person name="Barreto F.S."/>
            <person name="Watson E.T."/>
            <person name="Lima T.G."/>
            <person name="Willett C.S."/>
            <person name="Edmands S."/>
            <person name="Li W."/>
            <person name="Burton R.S."/>
        </authorList>
    </citation>
    <scope>NUCLEOTIDE SEQUENCE [LARGE SCALE GENOMIC DNA]</scope>
    <source>
        <strain evidence="24 25">San Diego</strain>
    </source>
</reference>
<dbReference type="GO" id="GO:0005783">
    <property type="term" value="C:endoplasmic reticulum"/>
    <property type="evidence" value="ECO:0007669"/>
    <property type="project" value="TreeGrafter"/>
</dbReference>
<keyword evidence="25" id="KW-1185">Reference proteome</keyword>
<evidence type="ECO:0000256" key="21">
    <source>
        <dbReference type="ARBA" id="ARBA00075145"/>
    </source>
</evidence>
<evidence type="ECO:0000256" key="20">
    <source>
        <dbReference type="ARBA" id="ARBA00069748"/>
    </source>
</evidence>
<evidence type="ECO:0000256" key="6">
    <source>
        <dbReference type="ARBA" id="ARBA00022989"/>
    </source>
</evidence>
<comment type="caution">
    <text evidence="24">The sequence shown here is derived from an EMBL/GenBank/DDBJ whole genome shotgun (WGS) entry which is preliminary data.</text>
</comment>
<evidence type="ECO:0000256" key="4">
    <source>
        <dbReference type="ARBA" id="ARBA00022692"/>
    </source>
</evidence>
<evidence type="ECO:0000256" key="9">
    <source>
        <dbReference type="ARBA" id="ARBA00023128"/>
    </source>
</evidence>
<keyword evidence="8" id="KW-0443">Lipid metabolism</keyword>
<dbReference type="Pfam" id="PF01124">
    <property type="entry name" value="MAPEG"/>
    <property type="match status" value="1"/>
</dbReference>
<dbReference type="EMBL" id="VCGU01000004">
    <property type="protein sequence ID" value="TRY76160.1"/>
    <property type="molecule type" value="Genomic_DNA"/>
</dbReference>
<evidence type="ECO:0000256" key="8">
    <source>
        <dbReference type="ARBA" id="ARBA00023098"/>
    </source>
</evidence>
<feature type="transmembrane region" description="Helical" evidence="23">
    <location>
        <begin position="12"/>
        <end position="29"/>
    </location>
</feature>
<dbReference type="GO" id="GO:0004464">
    <property type="term" value="F:leukotriene-C4 synthase activity"/>
    <property type="evidence" value="ECO:0007669"/>
    <property type="project" value="UniProtKB-EC"/>
</dbReference>
<keyword evidence="12" id="KW-0456">Lyase</keyword>
<dbReference type="FunFam" id="1.20.120.550:FF:000004">
    <property type="entry name" value="Microsomal glutathione S-transferase 3"/>
    <property type="match status" value="1"/>
</dbReference>
<dbReference type="InterPro" id="IPR001129">
    <property type="entry name" value="Membr-assoc_MAPEG"/>
</dbReference>
<evidence type="ECO:0000256" key="19">
    <source>
        <dbReference type="ARBA" id="ARBA00051411"/>
    </source>
</evidence>
<dbReference type="EC" id="4.4.1.20" evidence="16"/>
<evidence type="ECO:0000256" key="23">
    <source>
        <dbReference type="SAM" id="Phobius"/>
    </source>
</evidence>
<comment type="pathway">
    <text evidence="14">Lipid metabolism; leukotriene C4 biosynthesis.</text>
</comment>
<evidence type="ECO:0000256" key="22">
    <source>
        <dbReference type="ARBA" id="ARBA00076908"/>
    </source>
</evidence>
<evidence type="ECO:0000256" key="10">
    <source>
        <dbReference type="ARBA" id="ARBA00023136"/>
    </source>
</evidence>
<dbReference type="STRING" id="6832.A0A553PEP6"/>
<dbReference type="GO" id="GO:0005635">
    <property type="term" value="C:nuclear envelope"/>
    <property type="evidence" value="ECO:0007669"/>
    <property type="project" value="TreeGrafter"/>
</dbReference>
<evidence type="ECO:0000256" key="7">
    <source>
        <dbReference type="ARBA" id="ARBA00023002"/>
    </source>
</evidence>
<dbReference type="GO" id="GO:0006691">
    <property type="term" value="P:leukotriene metabolic process"/>
    <property type="evidence" value="ECO:0007669"/>
    <property type="project" value="UniProtKB-ARBA"/>
</dbReference>
<comment type="catalytic activity">
    <reaction evidence="18">
        <text>leukotriene C4 = leukotriene A4 + glutathione</text>
        <dbReference type="Rhea" id="RHEA:17617"/>
        <dbReference type="ChEBI" id="CHEBI:57463"/>
        <dbReference type="ChEBI" id="CHEBI:57925"/>
        <dbReference type="ChEBI" id="CHEBI:57973"/>
        <dbReference type="EC" id="4.4.1.20"/>
    </reaction>
    <physiologicalReaction direction="right-to-left" evidence="18">
        <dbReference type="Rhea" id="RHEA:17619"/>
    </physiologicalReaction>
</comment>
<dbReference type="GO" id="GO:0006629">
    <property type="term" value="P:lipid metabolic process"/>
    <property type="evidence" value="ECO:0007669"/>
    <property type="project" value="UniProtKB-KW"/>
</dbReference>
<feature type="transmembrane region" description="Helical" evidence="23">
    <location>
        <begin position="67"/>
        <end position="94"/>
    </location>
</feature>
<dbReference type="GO" id="GO:0004602">
    <property type="term" value="F:glutathione peroxidase activity"/>
    <property type="evidence" value="ECO:0007669"/>
    <property type="project" value="TreeGrafter"/>
</dbReference>
<evidence type="ECO:0000313" key="24">
    <source>
        <dbReference type="EMBL" id="TRY76160.1"/>
    </source>
</evidence>
<keyword evidence="5" id="KW-1000">Mitochondrion outer membrane</keyword>
<comment type="pathway">
    <text evidence="15">Lipid metabolism; arachidonate metabolism.</text>
</comment>
<evidence type="ECO:0000313" key="25">
    <source>
        <dbReference type="Proteomes" id="UP000318571"/>
    </source>
</evidence>
<evidence type="ECO:0000256" key="5">
    <source>
        <dbReference type="ARBA" id="ARBA00022787"/>
    </source>
</evidence>
<evidence type="ECO:0000256" key="3">
    <source>
        <dbReference type="ARBA" id="ARBA00022679"/>
    </source>
</evidence>
<accession>A0A553PEP6</accession>
<dbReference type="Gene3D" id="1.20.120.550">
    <property type="entry name" value="Membrane associated eicosanoid/glutathione metabolism-like domain"/>
    <property type="match status" value="1"/>
</dbReference>
<dbReference type="PANTHER" id="PTHR10250:SF26">
    <property type="entry name" value="GLUTATHIONE S-TRANSFERASE 3, MITOCHONDRIAL"/>
    <property type="match status" value="1"/>
</dbReference>
<comment type="catalytic activity">
    <reaction evidence="17">
        <text>(5S)-hydroperoxy-(6E,8Z,11Z,14Z)-eicosatetraenoate + 2 glutathione = (5S)-hydroxy-(6E,8Z,11Z,14Z)-eicosatetraenoate + glutathione disulfide + H2O</text>
        <dbReference type="Rhea" id="RHEA:48620"/>
        <dbReference type="ChEBI" id="CHEBI:15377"/>
        <dbReference type="ChEBI" id="CHEBI:57450"/>
        <dbReference type="ChEBI" id="CHEBI:57925"/>
        <dbReference type="ChEBI" id="CHEBI:58297"/>
        <dbReference type="ChEBI" id="CHEBI:90632"/>
    </reaction>
    <physiologicalReaction direction="left-to-right" evidence="17">
        <dbReference type="Rhea" id="RHEA:48621"/>
    </physiologicalReaction>
</comment>
<comment type="catalytic activity">
    <reaction evidence="19">
        <text>15-deoxy-Delta(12,14)-prostaglandin J2 + glutathione = 15-deoxy-Delta(12,14)-prostaglandin J2-S-(R)-glutathione</text>
        <dbReference type="Rhea" id="RHEA:75963"/>
        <dbReference type="ChEBI" id="CHEBI:57925"/>
        <dbReference type="ChEBI" id="CHEBI:85236"/>
        <dbReference type="ChEBI" id="CHEBI:194498"/>
    </reaction>
    <physiologicalReaction direction="left-to-right" evidence="19">
        <dbReference type="Rhea" id="RHEA:75964"/>
    </physiologicalReaction>
</comment>
<keyword evidence="3" id="KW-0808">Transferase</keyword>
<dbReference type="GO" id="GO:0004364">
    <property type="term" value="F:glutathione transferase activity"/>
    <property type="evidence" value="ECO:0007669"/>
    <property type="project" value="TreeGrafter"/>
</dbReference>
<gene>
    <name evidence="24" type="ORF">TCAL_03517</name>
</gene>
<keyword evidence="10 23" id="KW-0472">Membrane</keyword>
<dbReference type="SUPFAM" id="SSF161084">
    <property type="entry name" value="MAPEG domain-like"/>
    <property type="match status" value="1"/>
</dbReference>
<proteinExistence type="inferred from homology"/>
<keyword evidence="11" id="KW-0564">Palmitate</keyword>
<evidence type="ECO:0000256" key="2">
    <source>
        <dbReference type="ARBA" id="ARBA00010459"/>
    </source>
</evidence>
<keyword evidence="13" id="KW-0449">Lipoprotein</keyword>
<comment type="similarity">
    <text evidence="2">Belongs to the MAPEG family.</text>
</comment>
<evidence type="ECO:0000256" key="14">
    <source>
        <dbReference type="ARBA" id="ARBA00037884"/>
    </source>
</evidence>
<dbReference type="Proteomes" id="UP000318571">
    <property type="component" value="Chromosome 5"/>
</dbReference>
<keyword evidence="7" id="KW-0560">Oxidoreductase</keyword>
<name>A0A553PEP6_TIGCA</name>
<evidence type="ECO:0000256" key="17">
    <source>
        <dbReference type="ARBA" id="ARBA00043664"/>
    </source>
</evidence>
<keyword evidence="4 23" id="KW-0812">Transmembrane</keyword>
<keyword evidence="9" id="KW-0496">Mitochondrion</keyword>
<organism evidence="24 25">
    <name type="scientific">Tigriopus californicus</name>
    <name type="common">Marine copepod</name>
    <dbReference type="NCBI Taxonomy" id="6832"/>
    <lineage>
        <taxon>Eukaryota</taxon>
        <taxon>Metazoa</taxon>
        <taxon>Ecdysozoa</taxon>
        <taxon>Arthropoda</taxon>
        <taxon>Crustacea</taxon>
        <taxon>Multicrustacea</taxon>
        <taxon>Hexanauplia</taxon>
        <taxon>Copepoda</taxon>
        <taxon>Harpacticoida</taxon>
        <taxon>Harpacticidae</taxon>
        <taxon>Tigriopus</taxon>
    </lineage>
</organism>
<sequence length="368" mass="40685">MPVLQLTHEFGYVALVASSTFLLNMWQSIRIGGMRKKLDVKYPVMYSEKHPIFNCYQRAHQNTLEQLPFFLTTLFLAGIRFPCYAAMFGASWLLGRVVYTLGYSSGSPDKRVPGAFISMILGQFPLFVMSDTPFFFNTDDFKQLITGLVTGQTRATITEFGEAQARFVADAAISRTAAVSAVTGLNATNAASAVPGVAGVLQSFKMPTLWEAQSRTWFAQLESGFKDAQPRIFSDAAKYAKLRGLWPPHTEGRIITKCSATISADSSGCQDRYETFKVFDLSGSQKHLQLFSVKAKEDKSFEALNNHLLSLEADPKEFRKAYFIHTFIPNDMAPFLPLAGILRARAGILAVAVAAPPAFEHNSEDDPD</sequence>
<keyword evidence="6 23" id="KW-1133">Transmembrane helix</keyword>
<evidence type="ECO:0000256" key="12">
    <source>
        <dbReference type="ARBA" id="ARBA00023239"/>
    </source>
</evidence>
<dbReference type="GO" id="GO:0005741">
    <property type="term" value="C:mitochondrial outer membrane"/>
    <property type="evidence" value="ECO:0007669"/>
    <property type="project" value="UniProtKB-SubCell"/>
</dbReference>
<evidence type="ECO:0000256" key="1">
    <source>
        <dbReference type="ARBA" id="ARBA00004374"/>
    </source>
</evidence>
<comment type="subcellular location">
    <subcellularLocation>
        <location evidence="1">Mitochondrion outer membrane</location>
        <topology evidence="1">Multi-pass membrane protein</topology>
    </subcellularLocation>
</comment>
<evidence type="ECO:0000256" key="16">
    <source>
        <dbReference type="ARBA" id="ARBA00039056"/>
    </source>
</evidence>
<dbReference type="PANTHER" id="PTHR10250">
    <property type="entry name" value="MICROSOMAL GLUTATHIONE S-TRANSFERASE"/>
    <property type="match status" value="1"/>
</dbReference>
<evidence type="ECO:0000256" key="11">
    <source>
        <dbReference type="ARBA" id="ARBA00023139"/>
    </source>
</evidence>
<dbReference type="InterPro" id="IPR023352">
    <property type="entry name" value="MAPEG-like_dom_sf"/>
</dbReference>